<protein>
    <submittedName>
        <fullName evidence="2">Uncharacterized protein</fullName>
    </submittedName>
</protein>
<sequence length="399" mass="43741">MKGRAFIQALFLVLFLVGSWFLLFMRLAKEEPIDPGEVPSPSVSQDEQVEPPVAEAPSPPQPDTPKQVQPTPPESWAAWIQHLESASSPEAMRTALKQLADSILSSPKEDALQAILEFLQSGADLKTGLGFQPGPENSLVGTASLRAFLLDLLHQLDPGLAAEWATDELSRLGTSLTPDVYAVHLRNYALGTTDPEEARIDFLNRRLEAALQDDQWTGNPSSAIAELLDVAVYTGETAFVPEFSNLMKIGDPQMLRRAAALAIERLVDKDPVVALTEILEQDTWPEGMEKARAGYFARMDPGLAGAPELLEEYLTSPKVSAGEARFFLLSFPNLNQSLSHNLLSSQISITGASTNQEIMKAALDLVRDWRSEPGMSRLEPTLTEVEEAINERLYGRVNP</sequence>
<keyword evidence="3" id="KW-1185">Reference proteome</keyword>
<organism evidence="2 3">
    <name type="scientific">Oceanipulchritudo coccoides</name>
    <dbReference type="NCBI Taxonomy" id="2706888"/>
    <lineage>
        <taxon>Bacteria</taxon>
        <taxon>Pseudomonadati</taxon>
        <taxon>Verrucomicrobiota</taxon>
        <taxon>Opitutia</taxon>
        <taxon>Puniceicoccales</taxon>
        <taxon>Oceanipulchritudinaceae</taxon>
        <taxon>Oceanipulchritudo</taxon>
    </lineage>
</organism>
<comment type="caution">
    <text evidence="2">The sequence shown here is derived from an EMBL/GenBank/DDBJ whole genome shotgun (WGS) entry which is preliminary data.</text>
</comment>
<evidence type="ECO:0000313" key="3">
    <source>
        <dbReference type="Proteomes" id="UP000478417"/>
    </source>
</evidence>
<evidence type="ECO:0000313" key="2">
    <source>
        <dbReference type="EMBL" id="NDV62044.1"/>
    </source>
</evidence>
<dbReference type="RefSeq" id="WP_163963595.1">
    <property type="nucleotide sequence ID" value="NZ_JAAGNX010000002.1"/>
</dbReference>
<feature type="region of interest" description="Disordered" evidence="1">
    <location>
        <begin position="34"/>
        <end position="72"/>
    </location>
</feature>
<evidence type="ECO:0000256" key="1">
    <source>
        <dbReference type="SAM" id="MobiDB-lite"/>
    </source>
</evidence>
<dbReference type="AlphaFoldDB" id="A0A6B2M1N1"/>
<reference evidence="2 3" key="1">
    <citation type="submission" date="2020-02" db="EMBL/GenBank/DDBJ databases">
        <title>Albibacoteraceae fam. nov., the first described family within the subdivision 4 Verrucomicrobia.</title>
        <authorList>
            <person name="Xi F."/>
        </authorList>
    </citation>
    <scope>NUCLEOTIDE SEQUENCE [LARGE SCALE GENOMIC DNA]</scope>
    <source>
        <strain evidence="2 3">CK1056</strain>
    </source>
</reference>
<dbReference type="Proteomes" id="UP000478417">
    <property type="component" value="Unassembled WGS sequence"/>
</dbReference>
<dbReference type="EMBL" id="JAAGNX010000002">
    <property type="protein sequence ID" value="NDV62044.1"/>
    <property type="molecule type" value="Genomic_DNA"/>
</dbReference>
<name>A0A6B2M1N1_9BACT</name>
<gene>
    <name evidence="2" type="ORF">G0Q06_06260</name>
</gene>
<proteinExistence type="predicted"/>
<accession>A0A6B2M1N1</accession>